<dbReference type="AlphaFoldDB" id="A0A7W6R9R3"/>
<comment type="caution">
    <text evidence="2">The sequence shown here is derived from an EMBL/GenBank/DDBJ whole genome shotgun (WGS) entry which is preliminary data.</text>
</comment>
<protein>
    <submittedName>
        <fullName evidence="2">Glycosyltransferase involved in cell wall biosynthesis</fullName>
    </submittedName>
</protein>
<dbReference type="SUPFAM" id="SSF53756">
    <property type="entry name" value="UDP-Glycosyltransferase/glycogen phosphorylase"/>
    <property type="match status" value="1"/>
</dbReference>
<organism evidence="2 3">
    <name type="scientific">Roseospira visakhapatnamensis</name>
    <dbReference type="NCBI Taxonomy" id="390880"/>
    <lineage>
        <taxon>Bacteria</taxon>
        <taxon>Pseudomonadati</taxon>
        <taxon>Pseudomonadota</taxon>
        <taxon>Alphaproteobacteria</taxon>
        <taxon>Rhodospirillales</taxon>
        <taxon>Rhodospirillaceae</taxon>
        <taxon>Roseospira</taxon>
    </lineage>
</organism>
<dbReference type="Gene3D" id="3.40.50.2000">
    <property type="entry name" value="Glycogen Phosphorylase B"/>
    <property type="match status" value="2"/>
</dbReference>
<dbReference type="RefSeq" id="WP_184042052.1">
    <property type="nucleotide sequence ID" value="NZ_JACIGK010000001.1"/>
</dbReference>
<dbReference type="PANTHER" id="PTHR45947">
    <property type="entry name" value="SULFOQUINOVOSYL TRANSFERASE SQD2"/>
    <property type="match status" value="1"/>
</dbReference>
<name>A0A7W6R9R3_9PROT</name>
<dbReference type="InterPro" id="IPR001296">
    <property type="entry name" value="Glyco_trans_1"/>
</dbReference>
<keyword evidence="2" id="KW-0808">Transferase</keyword>
<reference evidence="2 3" key="1">
    <citation type="submission" date="2020-08" db="EMBL/GenBank/DDBJ databases">
        <title>Genome sequencing of Purple Non-Sulfur Bacteria from various extreme environments.</title>
        <authorList>
            <person name="Mayer M."/>
        </authorList>
    </citation>
    <scope>NUCLEOTIDE SEQUENCE [LARGE SCALE GENOMIC DNA]</scope>
    <source>
        <strain evidence="2 3">JA131</strain>
    </source>
</reference>
<dbReference type="EMBL" id="JACIGK010000001">
    <property type="protein sequence ID" value="MBB4264405.1"/>
    <property type="molecule type" value="Genomic_DNA"/>
</dbReference>
<keyword evidence="3" id="KW-1185">Reference proteome</keyword>
<evidence type="ECO:0000313" key="2">
    <source>
        <dbReference type="EMBL" id="MBB4264405.1"/>
    </source>
</evidence>
<proteinExistence type="predicted"/>
<dbReference type="PANTHER" id="PTHR45947:SF3">
    <property type="entry name" value="SULFOQUINOVOSYL TRANSFERASE SQD2"/>
    <property type="match status" value="1"/>
</dbReference>
<accession>A0A7W6R9R3</accession>
<feature type="domain" description="Glycosyl transferase family 1" evidence="1">
    <location>
        <begin position="248"/>
        <end position="393"/>
    </location>
</feature>
<sequence length="443" mass="46636">MSPGDPTTGAPGVPGGWAVDEAPLRVAVLVTLVLHDAAGGHVKVWERFADVAGDSPDIDLTVFFLGDTARVIPCGDRARLHLLPPRRGTNRFRFMDSGAGHTDLAGFHPGLAALLPGFDLLVSTDHFAFGRTAEAVARAHGLPLAHSMHTDVEALTRTYAPAIVRRLLGARLGGWMAETLRLGERLGRVERRRLYRHLSRCGHVFVSHPDDGDAVTAAFPAMPVSMVRRGVDTDLFHPGKRDPDWLRTRLGLPEGRRVAVFAGRADGSKRVLVAAEATRLLLDRGHDLALVVAGAGGDLPRAQALCGDRLIAPGVLSQADLARLFASADLLVFPSESEIVGNVVLEALACGLPAVLSGRKGGTARLIHRPGAAGVAVHEGTADAWAAAMAGMLGGDRAAQGTAARAGVEAATPTWPTVFHEDLAEPWRALVAADRARRGAATG</sequence>
<dbReference type="Proteomes" id="UP000554286">
    <property type="component" value="Unassembled WGS sequence"/>
</dbReference>
<evidence type="ECO:0000259" key="1">
    <source>
        <dbReference type="Pfam" id="PF00534"/>
    </source>
</evidence>
<gene>
    <name evidence="2" type="ORF">GGD89_000011</name>
</gene>
<dbReference type="InterPro" id="IPR050194">
    <property type="entry name" value="Glycosyltransferase_grp1"/>
</dbReference>
<evidence type="ECO:0000313" key="3">
    <source>
        <dbReference type="Proteomes" id="UP000554286"/>
    </source>
</evidence>
<dbReference type="GO" id="GO:0016757">
    <property type="term" value="F:glycosyltransferase activity"/>
    <property type="evidence" value="ECO:0007669"/>
    <property type="project" value="InterPro"/>
</dbReference>
<dbReference type="Pfam" id="PF00534">
    <property type="entry name" value="Glycos_transf_1"/>
    <property type="match status" value="1"/>
</dbReference>